<proteinExistence type="predicted"/>
<dbReference type="Pfam" id="PF07876">
    <property type="entry name" value="Dabb"/>
    <property type="match status" value="1"/>
</dbReference>
<dbReference type="STRING" id="1776384.GCA_900086585_03489"/>
<dbReference type="AlphaFoldDB" id="A0A415DSU1"/>
<reference evidence="2 3" key="1">
    <citation type="submission" date="2018-08" db="EMBL/GenBank/DDBJ databases">
        <title>A genome reference for cultivated species of the human gut microbiota.</title>
        <authorList>
            <person name="Zou Y."/>
            <person name="Xue W."/>
            <person name="Luo G."/>
        </authorList>
    </citation>
    <scope>NUCLEOTIDE SEQUENCE [LARGE SCALE GENOMIC DNA]</scope>
    <source>
        <strain evidence="2 3">AM07-24</strain>
    </source>
</reference>
<gene>
    <name evidence="2" type="ORF">DW099_19655</name>
</gene>
<dbReference type="Gene3D" id="3.30.70.100">
    <property type="match status" value="1"/>
</dbReference>
<keyword evidence="3" id="KW-1185">Reference proteome</keyword>
<organism evidence="2 3">
    <name type="scientific">Emergencia timonensis</name>
    <dbReference type="NCBI Taxonomy" id="1776384"/>
    <lineage>
        <taxon>Bacteria</taxon>
        <taxon>Bacillati</taxon>
        <taxon>Bacillota</taxon>
        <taxon>Clostridia</taxon>
        <taxon>Peptostreptococcales</taxon>
        <taxon>Anaerovoracaceae</taxon>
        <taxon>Emergencia</taxon>
    </lineage>
</organism>
<protein>
    <submittedName>
        <fullName evidence="2">Dabb family protein</fullName>
    </submittedName>
</protein>
<accession>A0A415DSU1</accession>
<dbReference type="SUPFAM" id="SSF54909">
    <property type="entry name" value="Dimeric alpha+beta barrel"/>
    <property type="match status" value="1"/>
</dbReference>
<feature type="domain" description="Stress-response A/B barrel" evidence="1">
    <location>
        <begin position="2"/>
        <end position="95"/>
    </location>
</feature>
<comment type="caution">
    <text evidence="2">The sequence shown here is derived from an EMBL/GenBank/DDBJ whole genome shotgun (WGS) entry which is preliminary data.</text>
</comment>
<dbReference type="PROSITE" id="PS51502">
    <property type="entry name" value="S_R_A_B_BARREL"/>
    <property type="match status" value="1"/>
</dbReference>
<evidence type="ECO:0000313" key="3">
    <source>
        <dbReference type="Proteomes" id="UP000284841"/>
    </source>
</evidence>
<dbReference type="Proteomes" id="UP000284841">
    <property type="component" value="Unassembled WGS sequence"/>
</dbReference>
<evidence type="ECO:0000313" key="2">
    <source>
        <dbReference type="EMBL" id="RHJ82778.1"/>
    </source>
</evidence>
<evidence type="ECO:0000259" key="1">
    <source>
        <dbReference type="PROSITE" id="PS51502"/>
    </source>
</evidence>
<dbReference type="InterPro" id="IPR013097">
    <property type="entry name" value="Dabb"/>
</dbReference>
<sequence length="96" mass="11344">MLIHYVLFKFKPGTAIDEILHCYQRTYLKMEKLLPEVENISFKENCVNRDSNMDVMITIELKSKKGLNDYLNHPLHLQFISATDDSIQNRISFDHE</sequence>
<dbReference type="InterPro" id="IPR011008">
    <property type="entry name" value="Dimeric_a/b-barrel"/>
</dbReference>
<name>A0A415DSU1_9FIRM</name>
<dbReference type="EMBL" id="QRMS01000012">
    <property type="protein sequence ID" value="RHJ82778.1"/>
    <property type="molecule type" value="Genomic_DNA"/>
</dbReference>
<dbReference type="OrthoDB" id="9808130at2"/>